<dbReference type="OrthoDB" id="414418at2759"/>
<dbReference type="CDD" id="cd07067">
    <property type="entry name" value="HP_PGM_like"/>
    <property type="match status" value="1"/>
</dbReference>
<dbReference type="PIRSF" id="PIRSF015897">
    <property type="entry name" value="PRIB5"/>
    <property type="match status" value="1"/>
</dbReference>
<dbReference type="PANTHER" id="PTHR16469">
    <property type="entry name" value="UBIQUITIN-ASSOCIATED AND SH3 DOMAIN-CONTAINING BA-RELATED"/>
    <property type="match status" value="1"/>
</dbReference>
<accession>A0A9P0ZEE0</accession>
<dbReference type="Gene3D" id="3.40.50.1240">
    <property type="entry name" value="Phosphoglycerate mutase-like"/>
    <property type="match status" value="1"/>
</dbReference>
<dbReference type="EMBL" id="CAMAPE010000035">
    <property type="protein sequence ID" value="CAH9097164.1"/>
    <property type="molecule type" value="Genomic_DNA"/>
</dbReference>
<name>A0A9P0ZEE0_CUSEU</name>
<dbReference type="SMART" id="SM00855">
    <property type="entry name" value="PGAM"/>
    <property type="match status" value="1"/>
</dbReference>
<dbReference type="InterPro" id="IPR013078">
    <property type="entry name" value="His_Pase_superF_clade-1"/>
</dbReference>
<dbReference type="InterPro" id="IPR029033">
    <property type="entry name" value="His_PPase_superfam"/>
</dbReference>
<evidence type="ECO:0000313" key="1">
    <source>
        <dbReference type="EMBL" id="CAH9097164.1"/>
    </source>
</evidence>
<dbReference type="InterPro" id="IPR012398">
    <property type="entry name" value="PRIB5"/>
</dbReference>
<dbReference type="Pfam" id="PF00300">
    <property type="entry name" value="His_Phos_1"/>
    <property type="match status" value="1"/>
</dbReference>
<dbReference type="InterPro" id="IPR051710">
    <property type="entry name" value="Phosphatase_SH3-domain"/>
</dbReference>
<dbReference type="Proteomes" id="UP001152484">
    <property type="component" value="Unassembled WGS sequence"/>
</dbReference>
<dbReference type="PANTHER" id="PTHR16469:SF27">
    <property type="entry name" value="UBIQUITIN-ASSOCIATED AND SH3 DOMAIN-CONTAINING BA-RELATED"/>
    <property type="match status" value="1"/>
</dbReference>
<organism evidence="1 2">
    <name type="scientific">Cuscuta europaea</name>
    <name type="common">European dodder</name>
    <dbReference type="NCBI Taxonomy" id="41803"/>
    <lineage>
        <taxon>Eukaryota</taxon>
        <taxon>Viridiplantae</taxon>
        <taxon>Streptophyta</taxon>
        <taxon>Embryophyta</taxon>
        <taxon>Tracheophyta</taxon>
        <taxon>Spermatophyta</taxon>
        <taxon>Magnoliopsida</taxon>
        <taxon>eudicotyledons</taxon>
        <taxon>Gunneridae</taxon>
        <taxon>Pentapetalae</taxon>
        <taxon>asterids</taxon>
        <taxon>lamiids</taxon>
        <taxon>Solanales</taxon>
        <taxon>Convolvulaceae</taxon>
        <taxon>Cuscuteae</taxon>
        <taxon>Cuscuta</taxon>
        <taxon>Cuscuta subgen. Cuscuta</taxon>
    </lineage>
</organism>
<comment type="caution">
    <text evidence="1">The sequence shown here is derived from an EMBL/GenBank/DDBJ whole genome shotgun (WGS) entry which is preliminary data.</text>
</comment>
<dbReference type="SUPFAM" id="SSF53254">
    <property type="entry name" value="Phosphoglycerate mutase-like"/>
    <property type="match status" value="1"/>
</dbReference>
<protein>
    <submittedName>
        <fullName evidence="1">Uncharacterized protein</fullName>
    </submittedName>
</protein>
<evidence type="ECO:0000313" key="2">
    <source>
        <dbReference type="Proteomes" id="UP001152484"/>
    </source>
</evidence>
<gene>
    <name evidence="1" type="ORF">CEURO_LOCUS13716</name>
</gene>
<reference evidence="1" key="1">
    <citation type="submission" date="2022-07" db="EMBL/GenBank/DDBJ databases">
        <authorList>
            <person name="Macas J."/>
            <person name="Novak P."/>
            <person name="Neumann P."/>
        </authorList>
    </citation>
    <scope>NUCLEOTIDE SEQUENCE</scope>
</reference>
<sequence length="269" mass="29548">MELPSGNGEQFYQYIIVMRHGDRLDNVDPLWVTKAERPWDPPLHKDGKARAFAVGSRLRQDLGPPIHRVFVSPFLRCLQTASEVIRALSITSGSSTDPNGVSSDAVAADHSEIKASVEMGLCEMLNTQAIRANVAPKDGDFKFNISECEAQLPSGTIDQNAKNIYKKLPDWEEPVAAARVRYMEVAKALADKYLSENLLLVTHGEGVGSVYAAVTGATVYEVDYCGFTILRRRIISGKDQPFNAGELTNQIEFGMKFLAATINNDPSLT</sequence>
<keyword evidence="2" id="KW-1185">Reference proteome</keyword>
<proteinExistence type="predicted"/>
<dbReference type="AlphaFoldDB" id="A0A9P0ZEE0"/>